<sequence length="222" mass="23116">MRRRVAAATGVVAALLYANFLLAWSNGPRGTWLDVVSDLEAVGEPDAYLLRITDLVCVVLVLALLPAARSRLRPGWAREASTWLTVLFCAGAALAAVVPKPGDGPGASTAPGPGPSTLVHDSASILSDSALFLGVAAAWVALDPRAWPRLRRVAVVVLLGGGIGASLAFAWFDRTGEPWWAAGVTQRIHIVSISVWMVALGVLAAGRRTGPGAEHETEEAGA</sequence>
<dbReference type="Pfam" id="PF06197">
    <property type="entry name" value="DUF998"/>
    <property type="match status" value="1"/>
</dbReference>
<evidence type="ECO:0000313" key="3">
    <source>
        <dbReference type="Proteomes" id="UP000468687"/>
    </source>
</evidence>
<name>A0A6P0HEW6_9ACTN</name>
<evidence type="ECO:0000313" key="2">
    <source>
        <dbReference type="EMBL" id="NEN76847.1"/>
    </source>
</evidence>
<keyword evidence="1" id="KW-1133">Transmembrane helix</keyword>
<organism evidence="2 3">
    <name type="scientific">Nocardioides zeae</name>
    <dbReference type="NCBI Taxonomy" id="1457234"/>
    <lineage>
        <taxon>Bacteria</taxon>
        <taxon>Bacillati</taxon>
        <taxon>Actinomycetota</taxon>
        <taxon>Actinomycetes</taxon>
        <taxon>Propionibacteriales</taxon>
        <taxon>Nocardioidaceae</taxon>
        <taxon>Nocardioides</taxon>
    </lineage>
</organism>
<protein>
    <submittedName>
        <fullName evidence="2">DUF998 domain-containing protein</fullName>
    </submittedName>
</protein>
<feature type="transmembrane region" description="Helical" evidence="1">
    <location>
        <begin position="184"/>
        <end position="205"/>
    </location>
</feature>
<dbReference type="AlphaFoldDB" id="A0A6P0HEW6"/>
<dbReference type="RefSeq" id="WP_163770211.1">
    <property type="nucleotide sequence ID" value="NZ_JAAGXA010000001.1"/>
</dbReference>
<feature type="transmembrane region" description="Helical" evidence="1">
    <location>
        <begin position="47"/>
        <end position="68"/>
    </location>
</feature>
<feature type="transmembrane region" description="Helical" evidence="1">
    <location>
        <begin position="80"/>
        <end position="98"/>
    </location>
</feature>
<feature type="transmembrane region" description="Helical" evidence="1">
    <location>
        <begin position="153"/>
        <end position="172"/>
    </location>
</feature>
<reference evidence="2 3" key="1">
    <citation type="journal article" date="2014" name="Int. J. Syst. Evol. Microbiol.">
        <title>Nocardioides zeae sp. nov., isolated from the stem of Zea mays.</title>
        <authorList>
            <person name="Glaeser S.P."/>
            <person name="McInroy J.A."/>
            <person name="Busse H.J."/>
            <person name="Kampfer P."/>
        </authorList>
    </citation>
    <scope>NUCLEOTIDE SEQUENCE [LARGE SCALE GENOMIC DNA]</scope>
    <source>
        <strain evidence="2 3">JCM 30728</strain>
    </source>
</reference>
<keyword evidence="3" id="KW-1185">Reference proteome</keyword>
<dbReference type="InterPro" id="IPR009339">
    <property type="entry name" value="DUF998"/>
</dbReference>
<comment type="caution">
    <text evidence="2">The sequence shown here is derived from an EMBL/GenBank/DDBJ whole genome shotgun (WGS) entry which is preliminary data.</text>
</comment>
<keyword evidence="1" id="KW-0812">Transmembrane</keyword>
<dbReference type="Proteomes" id="UP000468687">
    <property type="component" value="Unassembled WGS sequence"/>
</dbReference>
<feature type="transmembrane region" description="Helical" evidence="1">
    <location>
        <begin position="118"/>
        <end position="141"/>
    </location>
</feature>
<accession>A0A6P0HEW6</accession>
<dbReference type="EMBL" id="JAAGXA010000001">
    <property type="protein sequence ID" value="NEN76847.1"/>
    <property type="molecule type" value="Genomic_DNA"/>
</dbReference>
<proteinExistence type="predicted"/>
<keyword evidence="1" id="KW-0472">Membrane</keyword>
<gene>
    <name evidence="2" type="ORF">G3T38_00990</name>
</gene>
<evidence type="ECO:0000256" key="1">
    <source>
        <dbReference type="SAM" id="Phobius"/>
    </source>
</evidence>